<dbReference type="Proteomes" id="UP000663879">
    <property type="component" value="Unassembled WGS sequence"/>
</dbReference>
<sequence>MFLVQIGIFGQLIAFLFENRHKCWENEFAKQILSIIILDFIVLLFDLLIMAFYWFFVNKFYPKHEISFNVSFYTMNAIFSQLLLWCGLYFSPYLGIIQIIKLLLIFLIHSYLVKTIYKVSKSGDISFNNESYFLVITLTGFILTIVGLGGLNVLVDSSKTCGPFNEIEYPKPYDYLLRLKSELINIKAIGIIFQIIFSPGLMAFILFLLSVFMYASVTVSRSYKQTIKYLKNSHEDKKKERKMLIKRKNHLIKILDQIEGEEQPKPKMSPVIIVRSKIQAEEIEISHKKMNNFFNSFVKNQRSLIKLSRLSSNRKILNFNNNNFKKYSTVENDDQFGIGSKYTNLDSASGKYQIEYPKKNHRKFSQKIKVKEIEENNDKEDGDTFGTLASELDELELKTSLDYTKSINESKSFKNQKNVFEQDEIEKKYDKVLNHIRLSNENRPNTEQYYANKMNDLVKQDKIKQAIDVFFLEMIEKDRFKPTLYLYKTLMRPLAQQGYTHMVFEIFKKITTSNDDDWSDSKNITKLHKIITLLFQSCANSPWKEYSVRKCDSIRFYLKHRQITPNVKNYSAMILAYGKSGAIYEAFNVVDEMIYNKIKPNSDIINNLLCACISQPNYGFRYGLMAWQMAIKLRIKPDLTMYNLILKAANDCSISLKKDRINLKLPLRNEKAFPKNESKNLFPKNSEEFKQFSDEDLKFLNESTQLNNELNHENINEKISQLTKDTTQKINDNIEVLNNENSNDDVLVVKKEDVHVIDDLNVVGKSLESQIQKLEWWQDIKSNIDKSELLKGLSDLKPELKELILAQNYESLLTQINHNLDKEVFDYITNDLDCPEGHLHMLGGLDGFLKSMIYHRVKPDYKTINSIIQLTPNNLESEKELLDCMKKYNIEQNVDFINILIKRRITRNDPMGADEAFKMIQENKLSPNIMTFGCLAYKINSLNLLIQFLSDLNEMNLKLNPIIISTLYSKGRHRKDLKYLSYLFNFILENNIKIDHKLADKIRLDFDSMKKELIRIEKIGKLSDQETVYYNKLRRFYSSFKSVFDEWIEKVKFERQVHPYAKFARKDDKLYESFVAKTQRFQKTEKQ</sequence>
<accession>A0A813R1D6</accession>
<keyword evidence="5" id="KW-1185">Reference proteome</keyword>
<dbReference type="PANTHER" id="PTHR24014:SF6">
    <property type="entry name" value="PENTATRICOPEPTIDE REPEAT-CONTAINING PROTEIN 1, MITOCHONDRIAL"/>
    <property type="match status" value="1"/>
</dbReference>
<evidence type="ECO:0000259" key="3">
    <source>
        <dbReference type="Pfam" id="PF07810"/>
    </source>
</evidence>
<dbReference type="Gene3D" id="1.25.40.10">
    <property type="entry name" value="Tetratricopeptide repeat domain"/>
    <property type="match status" value="3"/>
</dbReference>
<feature type="transmembrane region" description="Helical" evidence="2">
    <location>
        <begin position="132"/>
        <end position="155"/>
    </location>
</feature>
<dbReference type="AlphaFoldDB" id="A0A813R1D6"/>
<dbReference type="GO" id="GO:0042780">
    <property type="term" value="P:tRNA 3'-end processing"/>
    <property type="evidence" value="ECO:0007669"/>
    <property type="project" value="TreeGrafter"/>
</dbReference>
<name>A0A813R1D6_9BILA</name>
<feature type="transmembrane region" description="Helical" evidence="2">
    <location>
        <begin position="188"/>
        <end position="215"/>
    </location>
</feature>
<organism evidence="4 5">
    <name type="scientific">Brachionus calyciflorus</name>
    <dbReference type="NCBI Taxonomy" id="104777"/>
    <lineage>
        <taxon>Eukaryota</taxon>
        <taxon>Metazoa</taxon>
        <taxon>Spiralia</taxon>
        <taxon>Gnathifera</taxon>
        <taxon>Rotifera</taxon>
        <taxon>Eurotatoria</taxon>
        <taxon>Monogononta</taxon>
        <taxon>Pseudotrocha</taxon>
        <taxon>Ploima</taxon>
        <taxon>Brachionidae</taxon>
        <taxon>Brachionus</taxon>
    </lineage>
</organism>
<dbReference type="Pfam" id="PF13812">
    <property type="entry name" value="PPR_3"/>
    <property type="match status" value="1"/>
</dbReference>
<keyword evidence="2" id="KW-0812">Transmembrane</keyword>
<evidence type="ECO:0000313" key="5">
    <source>
        <dbReference type="Proteomes" id="UP000663879"/>
    </source>
</evidence>
<dbReference type="EMBL" id="CAJNOC010000554">
    <property type="protein sequence ID" value="CAF0776090.1"/>
    <property type="molecule type" value="Genomic_DNA"/>
</dbReference>
<reference evidence="4" key="1">
    <citation type="submission" date="2021-02" db="EMBL/GenBank/DDBJ databases">
        <authorList>
            <person name="Nowell W R."/>
        </authorList>
    </citation>
    <scope>NUCLEOTIDE SEQUENCE</scope>
    <source>
        <strain evidence="4">Ploen Becks lab</strain>
    </source>
</reference>
<dbReference type="GO" id="GO:0005759">
    <property type="term" value="C:mitochondrial matrix"/>
    <property type="evidence" value="ECO:0007669"/>
    <property type="project" value="TreeGrafter"/>
</dbReference>
<keyword evidence="2" id="KW-1133">Transmembrane helix</keyword>
<keyword evidence="2" id="KW-0472">Membrane</keyword>
<feature type="repeat" description="PPR" evidence="1">
    <location>
        <begin position="566"/>
        <end position="600"/>
    </location>
</feature>
<evidence type="ECO:0000313" key="4">
    <source>
        <dbReference type="EMBL" id="CAF0776090.1"/>
    </source>
</evidence>
<dbReference type="GO" id="GO:0000049">
    <property type="term" value="F:tRNA binding"/>
    <property type="evidence" value="ECO:0007669"/>
    <property type="project" value="TreeGrafter"/>
</dbReference>
<feature type="domain" description="TMC" evidence="3">
    <location>
        <begin position="23"/>
        <end position="119"/>
    </location>
</feature>
<evidence type="ECO:0000256" key="2">
    <source>
        <dbReference type="SAM" id="Phobius"/>
    </source>
</evidence>
<gene>
    <name evidence="4" type="ORF">OXX778_LOCUS5209</name>
</gene>
<dbReference type="InterPro" id="IPR012496">
    <property type="entry name" value="TMC_dom"/>
</dbReference>
<protein>
    <recommendedName>
        <fullName evidence="3">TMC domain-containing protein</fullName>
    </recommendedName>
</protein>
<dbReference type="PROSITE" id="PS51375">
    <property type="entry name" value="PPR"/>
    <property type="match status" value="1"/>
</dbReference>
<dbReference type="Pfam" id="PF07810">
    <property type="entry name" value="TMC"/>
    <property type="match status" value="1"/>
</dbReference>
<comment type="caution">
    <text evidence="4">The sequence shown here is derived from an EMBL/GenBank/DDBJ whole genome shotgun (WGS) entry which is preliminary data.</text>
</comment>
<dbReference type="InterPro" id="IPR002885">
    <property type="entry name" value="PPR_rpt"/>
</dbReference>
<proteinExistence type="predicted"/>
<dbReference type="InterPro" id="IPR011990">
    <property type="entry name" value="TPR-like_helical_dom_sf"/>
</dbReference>
<evidence type="ECO:0000256" key="1">
    <source>
        <dbReference type="PROSITE-ProRule" id="PRU00708"/>
    </source>
</evidence>
<dbReference type="OrthoDB" id="185373at2759"/>
<dbReference type="GO" id="GO:0016020">
    <property type="term" value="C:membrane"/>
    <property type="evidence" value="ECO:0007669"/>
    <property type="project" value="InterPro"/>
</dbReference>
<feature type="transmembrane region" description="Helical" evidence="2">
    <location>
        <begin position="32"/>
        <end position="56"/>
    </location>
</feature>
<dbReference type="PANTHER" id="PTHR24014">
    <property type="entry name" value="2-OXOGLUTARATE AND IRON-DEPENDENT OXYGENASE DOMAIN-CONTAINING PROTEIN 2"/>
    <property type="match status" value="1"/>
</dbReference>